<accession>A0A4Y4D7D3</accession>
<organism evidence="7 8">
    <name type="scientific">Kocuria varians</name>
    <name type="common">Micrococcus varians</name>
    <dbReference type="NCBI Taxonomy" id="1272"/>
    <lineage>
        <taxon>Bacteria</taxon>
        <taxon>Bacillati</taxon>
        <taxon>Actinomycetota</taxon>
        <taxon>Actinomycetes</taxon>
        <taxon>Micrococcales</taxon>
        <taxon>Micrococcaceae</taxon>
        <taxon>Kocuria</taxon>
    </lineage>
</organism>
<keyword evidence="8" id="KW-1185">Reference proteome</keyword>
<dbReference type="GO" id="GO:0008299">
    <property type="term" value="P:isoprenoid biosynthetic process"/>
    <property type="evidence" value="ECO:0007669"/>
    <property type="project" value="InterPro"/>
</dbReference>
<keyword evidence="3 6" id="KW-0808">Transferase</keyword>
<name>A0A4Y4D7D3_KOCVA</name>
<evidence type="ECO:0000256" key="6">
    <source>
        <dbReference type="RuleBase" id="RU004466"/>
    </source>
</evidence>
<keyword evidence="5" id="KW-0460">Magnesium</keyword>
<dbReference type="SUPFAM" id="SSF48576">
    <property type="entry name" value="Terpenoid synthases"/>
    <property type="match status" value="1"/>
</dbReference>
<dbReference type="Pfam" id="PF00348">
    <property type="entry name" value="polyprenyl_synt"/>
    <property type="match status" value="1"/>
</dbReference>
<dbReference type="PANTHER" id="PTHR12001">
    <property type="entry name" value="GERANYLGERANYL PYROPHOSPHATE SYNTHASE"/>
    <property type="match status" value="1"/>
</dbReference>
<evidence type="ECO:0000256" key="1">
    <source>
        <dbReference type="ARBA" id="ARBA00001946"/>
    </source>
</evidence>
<protein>
    <submittedName>
        <fullName evidence="7">Geranylgeranyl pyrophosphate synthase</fullName>
    </submittedName>
</protein>
<dbReference type="AlphaFoldDB" id="A0A4Y4D7D3"/>
<evidence type="ECO:0000256" key="3">
    <source>
        <dbReference type="ARBA" id="ARBA00022679"/>
    </source>
</evidence>
<dbReference type="PANTHER" id="PTHR12001:SF85">
    <property type="entry name" value="SHORT CHAIN ISOPRENYL DIPHOSPHATE SYNTHASE"/>
    <property type="match status" value="1"/>
</dbReference>
<dbReference type="STRING" id="1272.GCA_900014985_00226"/>
<dbReference type="EMBL" id="BJNW01000010">
    <property type="protein sequence ID" value="GEC99217.1"/>
    <property type="molecule type" value="Genomic_DNA"/>
</dbReference>
<comment type="cofactor">
    <cofactor evidence="1">
        <name>Mg(2+)</name>
        <dbReference type="ChEBI" id="CHEBI:18420"/>
    </cofactor>
</comment>
<evidence type="ECO:0000256" key="5">
    <source>
        <dbReference type="ARBA" id="ARBA00022842"/>
    </source>
</evidence>
<evidence type="ECO:0000313" key="7">
    <source>
        <dbReference type="EMBL" id="GEC99217.1"/>
    </source>
</evidence>
<dbReference type="SFLD" id="SFLDG01017">
    <property type="entry name" value="Polyprenyl_Transferase_Like"/>
    <property type="match status" value="1"/>
</dbReference>
<dbReference type="InterPro" id="IPR033749">
    <property type="entry name" value="Polyprenyl_synt_CS"/>
</dbReference>
<comment type="similarity">
    <text evidence="2 6">Belongs to the FPP/GGPP synthase family.</text>
</comment>
<dbReference type="GO" id="GO:0046872">
    <property type="term" value="F:metal ion binding"/>
    <property type="evidence" value="ECO:0007669"/>
    <property type="project" value="UniProtKB-KW"/>
</dbReference>
<proteinExistence type="inferred from homology"/>
<dbReference type="GO" id="GO:0004659">
    <property type="term" value="F:prenyltransferase activity"/>
    <property type="evidence" value="ECO:0007669"/>
    <property type="project" value="InterPro"/>
</dbReference>
<dbReference type="SFLD" id="SFLDS00005">
    <property type="entry name" value="Isoprenoid_Synthase_Type_I"/>
    <property type="match status" value="1"/>
</dbReference>
<keyword evidence="4" id="KW-0479">Metal-binding</keyword>
<dbReference type="Gene3D" id="1.10.600.10">
    <property type="entry name" value="Farnesyl Diphosphate Synthase"/>
    <property type="match status" value="1"/>
</dbReference>
<comment type="caution">
    <text evidence="7">The sequence shown here is derived from an EMBL/GenBank/DDBJ whole genome shotgun (WGS) entry which is preliminary data.</text>
</comment>
<dbReference type="Proteomes" id="UP000315730">
    <property type="component" value="Unassembled WGS sequence"/>
</dbReference>
<gene>
    <name evidence="7" type="ORF">KVA01_13720</name>
</gene>
<reference evidence="7 8" key="1">
    <citation type="submission" date="2019-06" db="EMBL/GenBank/DDBJ databases">
        <title>Whole genome shotgun sequence of Kocuria varians NBRC 15358.</title>
        <authorList>
            <person name="Hosoyama A."/>
            <person name="Uohara A."/>
            <person name="Ohji S."/>
            <person name="Ichikawa N."/>
        </authorList>
    </citation>
    <scope>NUCLEOTIDE SEQUENCE [LARGE SCALE GENOMIC DNA]</scope>
    <source>
        <strain evidence="7 8">NBRC 15358</strain>
    </source>
</reference>
<evidence type="ECO:0000256" key="2">
    <source>
        <dbReference type="ARBA" id="ARBA00006706"/>
    </source>
</evidence>
<evidence type="ECO:0000256" key="4">
    <source>
        <dbReference type="ARBA" id="ARBA00022723"/>
    </source>
</evidence>
<dbReference type="InterPro" id="IPR008949">
    <property type="entry name" value="Isoprenoid_synthase_dom_sf"/>
</dbReference>
<dbReference type="PROSITE" id="PS00444">
    <property type="entry name" value="POLYPRENYL_SYNTHASE_2"/>
    <property type="match status" value="1"/>
</dbReference>
<dbReference type="CDD" id="cd00685">
    <property type="entry name" value="Trans_IPPS_HT"/>
    <property type="match status" value="1"/>
</dbReference>
<dbReference type="PROSITE" id="PS00723">
    <property type="entry name" value="POLYPRENYL_SYNTHASE_1"/>
    <property type="match status" value="1"/>
</dbReference>
<evidence type="ECO:0000313" key="8">
    <source>
        <dbReference type="Proteomes" id="UP000315730"/>
    </source>
</evidence>
<dbReference type="InterPro" id="IPR000092">
    <property type="entry name" value="Polyprenyl_synt"/>
</dbReference>
<sequence length="373" mass="40065">MQRRMTPTDASATAAAQDREFSERLDSRLRTFFAAEREQVTGISPAATDLVVAIERLTRGGKRLRARLCHWGWRAAGGPADASAPVVAAAALELFQSAALIHDDILDRSDTRRGSPSVHRVFEALHRDSAWAADAEHFGVSAAVLTGDMSLSFAEQLFAGAAAEVPAPAAARARQLFSTMNTEVMVGQYLDVHAEVAPAPEDPREQLERAMTVLRYKSAKYSVEHPVTIGAALAGASPEFLQRCSAFALPLGEAFQLRDDVLGVFGDPETTGKPAGDDIREGKRTALIALCAAGSAPEQVTWLESVLGRPDLSEQEVSRARELIRSSGAQHRSEELIASLVSASDDALDALETDDVSRAGLRRLADAAVRRTR</sequence>